<protein>
    <submittedName>
        <fullName evidence="1">Uncharacterized protein</fullName>
    </submittedName>
</protein>
<dbReference type="GO" id="GO:0003677">
    <property type="term" value="F:DNA binding"/>
    <property type="evidence" value="ECO:0007669"/>
    <property type="project" value="InterPro"/>
</dbReference>
<name>A0A261TMB1_9BORD</name>
<keyword evidence="2" id="KW-1185">Reference proteome</keyword>
<organism evidence="1 2">
    <name type="scientific">Bordetella genomosp. 5</name>
    <dbReference type="NCBI Taxonomy" id="1395608"/>
    <lineage>
        <taxon>Bacteria</taxon>
        <taxon>Pseudomonadati</taxon>
        <taxon>Pseudomonadota</taxon>
        <taxon>Betaproteobacteria</taxon>
        <taxon>Burkholderiales</taxon>
        <taxon>Alcaligenaceae</taxon>
        <taxon>Bordetella</taxon>
    </lineage>
</organism>
<gene>
    <name evidence="1" type="ORF">CAL25_12640</name>
</gene>
<dbReference type="AlphaFoldDB" id="A0A261TMB1"/>
<dbReference type="RefSeq" id="WP_094800419.1">
    <property type="nucleotide sequence ID" value="NZ_NEVP01000007.1"/>
</dbReference>
<dbReference type="InterPro" id="IPR009679">
    <property type="entry name" value="Phage_186_CII-like"/>
</dbReference>
<reference evidence="1 2" key="1">
    <citation type="submission" date="2017-05" db="EMBL/GenBank/DDBJ databases">
        <title>Complete and WGS of Bordetella genogroups.</title>
        <authorList>
            <person name="Spilker T."/>
            <person name="LiPuma J."/>
        </authorList>
    </citation>
    <scope>NUCLEOTIDE SEQUENCE [LARGE SCALE GENOMIC DNA]</scope>
    <source>
        <strain evidence="1 2">AU10456</strain>
    </source>
</reference>
<dbReference type="EMBL" id="NEVP01000007">
    <property type="protein sequence ID" value="OZI50170.1"/>
    <property type="molecule type" value="Genomic_DNA"/>
</dbReference>
<comment type="caution">
    <text evidence="1">The sequence shown here is derived from an EMBL/GenBank/DDBJ whole genome shotgun (WGS) entry which is preliminary data.</text>
</comment>
<sequence length="148" mass="16197">MNIVEAAYSTVHEQRGGSESLGPLVGISPAVLRNKVNPNNTTHHLTLAEAVRICRLTADYRILKAWARESGFLLVQQPEEGQVESDMSVLEQVVSFMSASGAYGQEIYRALSDGGVDRAELMRIREAGADVMTAVAYIDNRLEGMSDR</sequence>
<dbReference type="Proteomes" id="UP000216913">
    <property type="component" value="Unassembled WGS sequence"/>
</dbReference>
<accession>A0A261TMB1</accession>
<evidence type="ECO:0000313" key="1">
    <source>
        <dbReference type="EMBL" id="OZI50170.1"/>
    </source>
</evidence>
<dbReference type="OrthoDB" id="6688863at2"/>
<evidence type="ECO:0000313" key="2">
    <source>
        <dbReference type="Proteomes" id="UP000216913"/>
    </source>
</evidence>
<dbReference type="Pfam" id="PF06892">
    <property type="entry name" value="Phage_CP76"/>
    <property type="match status" value="1"/>
</dbReference>
<proteinExistence type="predicted"/>